<feature type="active site" description="4-aspartylphosphate intermediate" evidence="13">
    <location>
        <position position="372"/>
    </location>
</feature>
<dbReference type="GO" id="GO:0005886">
    <property type="term" value="C:plasma membrane"/>
    <property type="evidence" value="ECO:0007669"/>
    <property type="project" value="TreeGrafter"/>
</dbReference>
<dbReference type="SFLD" id="SFLDS00003">
    <property type="entry name" value="Haloacid_Dehalogenase"/>
    <property type="match status" value="1"/>
</dbReference>
<evidence type="ECO:0000313" key="19">
    <source>
        <dbReference type="EMBL" id="CAD5116940.1"/>
    </source>
</evidence>
<dbReference type="SUPFAM" id="SSF81653">
    <property type="entry name" value="Calcium ATPase, transduction domain A"/>
    <property type="match status" value="1"/>
</dbReference>
<comment type="caution">
    <text evidence="16">Lacks conserved residue(s) required for the propagation of feature annotation.</text>
</comment>
<dbReference type="NCBIfam" id="TIGR01652">
    <property type="entry name" value="ATPase-Plipid"/>
    <property type="match status" value="1"/>
</dbReference>
<dbReference type="Gene3D" id="3.40.1110.10">
    <property type="entry name" value="Calcium-transporting ATPase, cytoplasmic domain N"/>
    <property type="match status" value="1"/>
</dbReference>
<feature type="domain" description="P-type ATPase C-terminal" evidence="18">
    <location>
        <begin position="795"/>
        <end position="835"/>
    </location>
</feature>
<evidence type="ECO:0000256" key="16">
    <source>
        <dbReference type="RuleBase" id="RU362033"/>
    </source>
</evidence>
<proteinExistence type="inferred from homology"/>
<feature type="binding site" evidence="15">
    <location>
        <position position="773"/>
    </location>
    <ligand>
        <name>Mg(2+)</name>
        <dbReference type="ChEBI" id="CHEBI:18420"/>
    </ligand>
</feature>
<evidence type="ECO:0000256" key="7">
    <source>
        <dbReference type="ARBA" id="ARBA00022840"/>
    </source>
</evidence>
<dbReference type="SFLD" id="SFLDF00027">
    <property type="entry name" value="p-type_atpase"/>
    <property type="match status" value="1"/>
</dbReference>
<keyword evidence="6 14" id="KW-0547">Nucleotide-binding</keyword>
<dbReference type="PROSITE" id="PS00154">
    <property type="entry name" value="ATPASE_E1_E2"/>
    <property type="match status" value="1"/>
</dbReference>
<dbReference type="Pfam" id="PF00122">
    <property type="entry name" value="E1-E2_ATPase"/>
    <property type="match status" value="1"/>
</dbReference>
<dbReference type="GO" id="GO:0140326">
    <property type="term" value="F:ATPase-coupled intramembrane lipid transporter activity"/>
    <property type="evidence" value="ECO:0007669"/>
    <property type="project" value="UniProtKB-EC"/>
</dbReference>
<feature type="binding site" evidence="14">
    <location>
        <position position="654"/>
    </location>
    <ligand>
        <name>ATP</name>
        <dbReference type="ChEBI" id="CHEBI:30616"/>
    </ligand>
</feature>
<feature type="binding site" evidence="14">
    <location>
        <position position="742"/>
    </location>
    <ligand>
        <name>ATP</name>
        <dbReference type="ChEBI" id="CHEBI:30616"/>
    </ligand>
</feature>
<feature type="binding site" evidence="14">
    <location>
        <position position="480"/>
    </location>
    <ligand>
        <name>ATP</name>
        <dbReference type="ChEBI" id="CHEBI:30616"/>
    </ligand>
</feature>
<feature type="binding site" evidence="14">
    <location>
        <position position="521"/>
    </location>
    <ligand>
        <name>ATP</name>
        <dbReference type="ChEBI" id="CHEBI:30616"/>
    </ligand>
</feature>
<dbReference type="GO" id="GO:0045332">
    <property type="term" value="P:phospholipid translocation"/>
    <property type="evidence" value="ECO:0007669"/>
    <property type="project" value="TreeGrafter"/>
</dbReference>
<feature type="binding site" evidence="14">
    <location>
        <position position="773"/>
    </location>
    <ligand>
        <name>ATP</name>
        <dbReference type="ChEBI" id="CHEBI:30616"/>
    </ligand>
</feature>
<dbReference type="SUPFAM" id="SSF81660">
    <property type="entry name" value="Metal cation-transporting ATPase, ATP-binding domain N"/>
    <property type="match status" value="1"/>
</dbReference>
<dbReference type="OrthoDB" id="377733at2759"/>
<feature type="binding site" evidence="14">
    <location>
        <position position="655"/>
    </location>
    <ligand>
        <name>ATP</name>
        <dbReference type="ChEBI" id="CHEBI:30616"/>
    </ligand>
</feature>
<protein>
    <recommendedName>
        <fullName evidence="16">Phospholipid-transporting ATPase</fullName>
        <ecNumber evidence="16">7.6.2.1</ecNumber>
    </recommendedName>
</protein>
<feature type="binding site" evidence="14">
    <location>
        <position position="772"/>
    </location>
    <ligand>
        <name>ATP</name>
        <dbReference type="ChEBI" id="CHEBI:30616"/>
    </ligand>
</feature>
<comment type="caution">
    <text evidence="19">The sequence shown here is derived from an EMBL/GenBank/DDBJ whole genome shotgun (WGS) entry which is preliminary data.</text>
</comment>
<dbReference type="InterPro" id="IPR006539">
    <property type="entry name" value="P-type_ATPase_IV"/>
</dbReference>
<evidence type="ECO:0000256" key="12">
    <source>
        <dbReference type="ARBA" id="ARBA00034036"/>
    </source>
</evidence>
<evidence type="ECO:0000259" key="17">
    <source>
        <dbReference type="Pfam" id="PF00122"/>
    </source>
</evidence>
<feature type="binding site" evidence="14">
    <location>
        <position position="574"/>
    </location>
    <ligand>
        <name>ATP</name>
        <dbReference type="ChEBI" id="CHEBI:30616"/>
    </ligand>
</feature>
<dbReference type="EC" id="7.6.2.1" evidence="16"/>
<feature type="transmembrane region" description="Helical" evidence="16">
    <location>
        <begin position="307"/>
        <end position="326"/>
    </location>
</feature>
<feature type="binding site" evidence="14">
    <location>
        <position position="748"/>
    </location>
    <ligand>
        <name>ATP</name>
        <dbReference type="ChEBI" id="CHEBI:30616"/>
    </ligand>
</feature>
<keyword evidence="8 15" id="KW-0460">Magnesium</keyword>
<dbReference type="InterPro" id="IPR001757">
    <property type="entry name" value="P_typ_ATPase"/>
</dbReference>
<evidence type="ECO:0000256" key="2">
    <source>
        <dbReference type="ARBA" id="ARBA00004308"/>
    </source>
</evidence>
<feature type="binding site" evidence="14">
    <location>
        <position position="544"/>
    </location>
    <ligand>
        <name>ATP</name>
        <dbReference type="ChEBI" id="CHEBI:30616"/>
    </ligand>
</feature>
<feature type="binding site" evidence="14">
    <location>
        <position position="372"/>
    </location>
    <ligand>
        <name>ATP</name>
        <dbReference type="ChEBI" id="CHEBI:30616"/>
    </ligand>
</feature>
<comment type="cofactor">
    <cofactor evidence="15">
        <name>Mg(2+)</name>
        <dbReference type="ChEBI" id="CHEBI:18420"/>
    </cofactor>
</comment>
<evidence type="ECO:0000256" key="11">
    <source>
        <dbReference type="ARBA" id="ARBA00023136"/>
    </source>
</evidence>
<evidence type="ECO:0000256" key="10">
    <source>
        <dbReference type="ARBA" id="ARBA00022989"/>
    </source>
</evidence>
<feature type="binding site" evidence="14">
    <location>
        <position position="374"/>
    </location>
    <ligand>
        <name>ATP</name>
        <dbReference type="ChEBI" id="CHEBI:30616"/>
    </ligand>
</feature>
<sequence>MSLVDRILKALPIKRKERPETRNVFVGIKPDDGAEEQRFPSNRIVSSKLIIDSPVSPITSGLPLAFVVILTALKQGYEDFLRHKADREVNRSPAYVFRDGNFVRVESHEIVVGDVVKVLSNEGIPCDMVMISSSSNDGECFITTANLDGETNLKKFRALLETKSFTNDETLTNLKMKIECEQPTTNLYKFIGTLNIFDGERKKVSLSSENVLLRGCCLKNTDFVMGCAIYTGQETKMGLNSRKSTIKFSRIEKTMNRFLIFYLCLLLFESALLVGLKHNFFSNDENKNLWYIDNEDSPSFKVIVEELLAFMILLNYTIPISMYVTVELQKFFGSMFFEWDREIYDPKTNEAARAITSDLNEELGQIEYLFTDKTGTLTENNMKFRQCSVNGIKFVDVYGKLCKKEKNIQPDPLRSYDEVIDLLKAVALCHTVRVEKVDKPNGVVNKGFSHEEECIPMSVLNDSADEADHNHNFQASSPDEKALVEACRDYGVIFQGTVDNVMKLKIGKTVKLYKLIHTLEFDPVRKRMSVMIQDERGDATLYVKGADSHIVPRLTGEKETVFSSCSDYAKDGLRTLVIAKKELSKSEFERDHEILTTAHNSVANRDENVALAYDQVERDLTLVGVTAVEDELQEGVPETLTSLRTAGIKVWVLTGDKEETAVNISYFAGHFDKNMQEMRLTNRISEEDCVEFLKQNKKILTDNVHGQYALIIDGHSLAIAQKCCRELLQEVCLLASTVLCCRMSPIQKADVVKLIKESKRHPTTAAIGDGANDVSMIQEAHVGIGLMGKEGRQAVRASDYAFGRFKFLRKAILVHGHYFYVRLAILVQYFFYKLMLETYYWCIPTCIGFLVTFIGYFVLTTIYSVANWPALFTPIFYRSFTRMCENHMWWLSILGLIVTCIVPDIVLRAIQDAKLGFKKSIYRRTSGRSIPYQRQEDYTDNNIPRNVTVVSNTVKGFANPSYDSAMESTHL</sequence>
<evidence type="ECO:0000256" key="15">
    <source>
        <dbReference type="PIRSR" id="PIRSR606539-3"/>
    </source>
</evidence>
<dbReference type="InterPro" id="IPR036412">
    <property type="entry name" value="HAD-like_sf"/>
</dbReference>
<evidence type="ECO:0000256" key="1">
    <source>
        <dbReference type="ARBA" id="ARBA00004141"/>
    </source>
</evidence>
<dbReference type="EMBL" id="CAJFCJ010000007">
    <property type="protein sequence ID" value="CAD5116940.1"/>
    <property type="molecule type" value="Genomic_DNA"/>
</dbReference>
<dbReference type="PANTHER" id="PTHR24092">
    <property type="entry name" value="PROBABLE PHOSPHOLIPID-TRANSPORTING ATPASE"/>
    <property type="match status" value="1"/>
</dbReference>
<keyword evidence="9 16" id="KW-1278">Translocase</keyword>
<feature type="binding site" evidence="14">
    <location>
        <position position="373"/>
    </location>
    <ligand>
        <name>ATP</name>
        <dbReference type="ChEBI" id="CHEBI:30616"/>
    </ligand>
</feature>
<dbReference type="InterPro" id="IPR059000">
    <property type="entry name" value="ATPase_P-type_domA"/>
</dbReference>
<dbReference type="InterPro" id="IPR018303">
    <property type="entry name" value="ATPase_P-typ_P_site"/>
</dbReference>
<keyword evidence="20" id="KW-1185">Reference proteome</keyword>
<dbReference type="SFLD" id="SFLDG00002">
    <property type="entry name" value="C1.7:_P-type_atpase_like"/>
    <property type="match status" value="1"/>
</dbReference>
<evidence type="ECO:0000256" key="9">
    <source>
        <dbReference type="ARBA" id="ARBA00022967"/>
    </source>
</evidence>
<accession>A0A7I8VKX3</accession>
<feature type="binding site" evidence="15">
    <location>
        <position position="769"/>
    </location>
    <ligand>
        <name>Mg(2+)</name>
        <dbReference type="ChEBI" id="CHEBI:18420"/>
    </ligand>
</feature>
<evidence type="ECO:0000256" key="5">
    <source>
        <dbReference type="ARBA" id="ARBA00022723"/>
    </source>
</evidence>
<dbReference type="AlphaFoldDB" id="A0A7I8VKX3"/>
<dbReference type="GO" id="GO:0005783">
    <property type="term" value="C:endoplasmic reticulum"/>
    <property type="evidence" value="ECO:0007669"/>
    <property type="project" value="TreeGrafter"/>
</dbReference>
<dbReference type="PRINTS" id="PR00119">
    <property type="entry name" value="CATATPASE"/>
</dbReference>
<dbReference type="InterPro" id="IPR008250">
    <property type="entry name" value="ATPase_P-typ_transduc_dom_A_sf"/>
</dbReference>
<comment type="catalytic activity">
    <reaction evidence="12 16">
        <text>ATP + H2O + phospholipidSide 1 = ADP + phosphate + phospholipidSide 2.</text>
        <dbReference type="EC" id="7.6.2.1"/>
    </reaction>
</comment>
<evidence type="ECO:0000313" key="20">
    <source>
        <dbReference type="Proteomes" id="UP000549394"/>
    </source>
</evidence>
<reference evidence="19 20" key="1">
    <citation type="submission" date="2020-08" db="EMBL/GenBank/DDBJ databases">
        <authorList>
            <person name="Hejnol A."/>
        </authorList>
    </citation>
    <scope>NUCLEOTIDE SEQUENCE [LARGE SCALE GENOMIC DNA]</scope>
</reference>
<organism evidence="19 20">
    <name type="scientific">Dimorphilus gyrociliatus</name>
    <dbReference type="NCBI Taxonomy" id="2664684"/>
    <lineage>
        <taxon>Eukaryota</taxon>
        <taxon>Metazoa</taxon>
        <taxon>Spiralia</taxon>
        <taxon>Lophotrochozoa</taxon>
        <taxon>Annelida</taxon>
        <taxon>Polychaeta</taxon>
        <taxon>Polychaeta incertae sedis</taxon>
        <taxon>Dinophilidae</taxon>
        <taxon>Dimorphilus</taxon>
    </lineage>
</organism>
<dbReference type="GO" id="GO:0000287">
    <property type="term" value="F:magnesium ion binding"/>
    <property type="evidence" value="ECO:0007669"/>
    <property type="project" value="UniProtKB-UniRule"/>
</dbReference>
<feature type="binding site" evidence="15">
    <location>
        <position position="374"/>
    </location>
    <ligand>
        <name>Mg(2+)</name>
        <dbReference type="ChEBI" id="CHEBI:18420"/>
    </ligand>
</feature>
<evidence type="ECO:0000256" key="13">
    <source>
        <dbReference type="PIRSR" id="PIRSR606539-1"/>
    </source>
</evidence>
<dbReference type="Pfam" id="PF16212">
    <property type="entry name" value="PhoLip_ATPase_C"/>
    <property type="match status" value="1"/>
</dbReference>
<comment type="subcellular location">
    <subcellularLocation>
        <location evidence="2">Endomembrane system</location>
    </subcellularLocation>
    <subcellularLocation>
        <location evidence="1 16">Membrane</location>
        <topology evidence="1 16">Multi-pass membrane protein</topology>
    </subcellularLocation>
</comment>
<gene>
    <name evidence="19" type="ORF">DGYR_LOCUS5519</name>
</gene>
<evidence type="ECO:0000256" key="4">
    <source>
        <dbReference type="ARBA" id="ARBA00022692"/>
    </source>
</evidence>
<feature type="domain" description="P-type ATPase A" evidence="17">
    <location>
        <begin position="91"/>
        <end position="151"/>
    </location>
</feature>
<dbReference type="Gene3D" id="3.40.50.1000">
    <property type="entry name" value="HAD superfamily/HAD-like"/>
    <property type="match status" value="1"/>
</dbReference>
<dbReference type="Gene3D" id="2.70.150.10">
    <property type="entry name" value="Calcium-transporting ATPase, cytoplasmic transduction domain A"/>
    <property type="match status" value="1"/>
</dbReference>
<dbReference type="SUPFAM" id="SSF81665">
    <property type="entry name" value="Calcium ATPase, transmembrane domain M"/>
    <property type="match status" value="1"/>
</dbReference>
<feature type="transmembrane region" description="Helical" evidence="16">
    <location>
        <begin position="887"/>
        <end position="910"/>
    </location>
</feature>
<keyword evidence="7 14" id="KW-0067">ATP-binding</keyword>
<dbReference type="Proteomes" id="UP000549394">
    <property type="component" value="Unassembled WGS sequence"/>
</dbReference>
<feature type="transmembrane region" description="Helical" evidence="16">
    <location>
        <begin position="258"/>
        <end position="276"/>
    </location>
</feature>
<dbReference type="GO" id="GO:0005524">
    <property type="term" value="F:ATP binding"/>
    <property type="evidence" value="ECO:0007669"/>
    <property type="project" value="UniProtKB-UniRule"/>
</dbReference>
<comment type="similarity">
    <text evidence="3 16">Belongs to the cation transport ATPase (P-type) (TC 3.A.3) family. Type IV subfamily.</text>
</comment>
<keyword evidence="4 16" id="KW-0812">Transmembrane</keyword>
<keyword evidence="11 16" id="KW-0472">Membrane</keyword>
<dbReference type="NCBIfam" id="TIGR01494">
    <property type="entry name" value="ATPase_P-type"/>
    <property type="match status" value="2"/>
</dbReference>
<evidence type="ECO:0000256" key="3">
    <source>
        <dbReference type="ARBA" id="ARBA00008109"/>
    </source>
</evidence>
<evidence type="ECO:0000256" key="8">
    <source>
        <dbReference type="ARBA" id="ARBA00022842"/>
    </source>
</evidence>
<feature type="binding site" evidence="14">
    <location>
        <position position="656"/>
    </location>
    <ligand>
        <name>ATP</name>
        <dbReference type="ChEBI" id="CHEBI:30616"/>
    </ligand>
</feature>
<keyword evidence="5 15" id="KW-0479">Metal-binding</keyword>
<dbReference type="InterPro" id="IPR023298">
    <property type="entry name" value="ATPase_P-typ_TM_dom_sf"/>
</dbReference>
<dbReference type="Pfam" id="PF13246">
    <property type="entry name" value="Cation_ATPase"/>
    <property type="match status" value="1"/>
</dbReference>
<evidence type="ECO:0000256" key="14">
    <source>
        <dbReference type="PIRSR" id="PIRSR606539-2"/>
    </source>
</evidence>
<dbReference type="InterPro" id="IPR023214">
    <property type="entry name" value="HAD_sf"/>
</dbReference>
<dbReference type="InterPro" id="IPR023299">
    <property type="entry name" value="ATPase_P-typ_cyto_dom_N"/>
</dbReference>
<dbReference type="PANTHER" id="PTHR24092:SF175">
    <property type="entry name" value="PHOSPHOLIPID-TRANSPORTING ATPASE"/>
    <property type="match status" value="1"/>
</dbReference>
<dbReference type="SUPFAM" id="SSF56784">
    <property type="entry name" value="HAD-like"/>
    <property type="match status" value="1"/>
</dbReference>
<keyword evidence="10 16" id="KW-1133">Transmembrane helix</keyword>
<evidence type="ECO:0000256" key="6">
    <source>
        <dbReference type="ARBA" id="ARBA00022741"/>
    </source>
</evidence>
<feature type="transmembrane region" description="Helical" evidence="16">
    <location>
        <begin position="812"/>
        <end position="832"/>
    </location>
</feature>
<dbReference type="GO" id="GO:0016887">
    <property type="term" value="F:ATP hydrolysis activity"/>
    <property type="evidence" value="ECO:0007669"/>
    <property type="project" value="InterPro"/>
</dbReference>
<feature type="binding site" evidence="15">
    <location>
        <position position="372"/>
    </location>
    <ligand>
        <name>Mg(2+)</name>
        <dbReference type="ChEBI" id="CHEBI:18420"/>
    </ligand>
</feature>
<dbReference type="InterPro" id="IPR044492">
    <property type="entry name" value="P_typ_ATPase_HD_dom"/>
</dbReference>
<dbReference type="FunFam" id="3.40.50.1000:FF:000034">
    <property type="entry name" value="Phospholipid-transporting ATPase"/>
    <property type="match status" value="1"/>
</dbReference>
<evidence type="ECO:0000259" key="18">
    <source>
        <dbReference type="Pfam" id="PF16212"/>
    </source>
</evidence>
<name>A0A7I8VKX3_9ANNE</name>
<dbReference type="InterPro" id="IPR032630">
    <property type="entry name" value="P_typ_ATPase_c"/>
</dbReference>
<feature type="transmembrane region" description="Helical" evidence="16">
    <location>
        <begin position="838"/>
        <end position="866"/>
    </location>
</feature>